<dbReference type="EMBL" id="FUXP01000004">
    <property type="protein sequence ID" value="SJZ96582.1"/>
    <property type="molecule type" value="Genomic_DNA"/>
</dbReference>
<dbReference type="STRING" id="1122188.SAMN02745674_01391"/>
<reference evidence="1 2" key="1">
    <citation type="submission" date="2017-02" db="EMBL/GenBank/DDBJ databases">
        <authorList>
            <person name="Peterson S.W."/>
        </authorList>
    </citation>
    <scope>NUCLEOTIDE SEQUENCE [LARGE SCALE GENOMIC DNA]</scope>
    <source>
        <strain evidence="1 2">DSM 21749</strain>
    </source>
</reference>
<name>A0A1T4PYG3_9GAMM</name>
<dbReference type="InterPro" id="IPR038695">
    <property type="entry name" value="Saro_0823-like_sf"/>
</dbReference>
<dbReference type="Pfam" id="PF02643">
    <property type="entry name" value="DUF192"/>
    <property type="match status" value="1"/>
</dbReference>
<dbReference type="Gene3D" id="2.60.120.1140">
    <property type="entry name" value="Protein of unknown function DUF192"/>
    <property type="match status" value="1"/>
</dbReference>
<accession>A0A1T4PYG3</accession>
<dbReference type="InterPro" id="IPR003795">
    <property type="entry name" value="DUF192"/>
</dbReference>
<sequence length="106" mass="12191">MPRMWRADRWWQRLRGLLGRRPLAGDAAEGLWLSPCNSVHTFWMAYPLDVLFLGRDGEVLGWREDLSPWRTCGQRGAYATVELRAGGLSRIAPVRGEVLQWQPIET</sequence>
<dbReference type="AlphaFoldDB" id="A0A1T4PYG3"/>
<organism evidence="1 2">
    <name type="scientific">Lysobacter spongiicola DSM 21749</name>
    <dbReference type="NCBI Taxonomy" id="1122188"/>
    <lineage>
        <taxon>Bacteria</taxon>
        <taxon>Pseudomonadati</taxon>
        <taxon>Pseudomonadota</taxon>
        <taxon>Gammaproteobacteria</taxon>
        <taxon>Lysobacterales</taxon>
        <taxon>Lysobacteraceae</taxon>
        <taxon>Novilysobacter</taxon>
    </lineage>
</organism>
<evidence type="ECO:0000313" key="1">
    <source>
        <dbReference type="EMBL" id="SJZ96582.1"/>
    </source>
</evidence>
<evidence type="ECO:0008006" key="3">
    <source>
        <dbReference type="Google" id="ProtNLM"/>
    </source>
</evidence>
<dbReference type="Proteomes" id="UP000190061">
    <property type="component" value="Unassembled WGS sequence"/>
</dbReference>
<proteinExistence type="predicted"/>
<gene>
    <name evidence="1" type="ORF">SAMN02745674_01391</name>
</gene>
<evidence type="ECO:0000313" key="2">
    <source>
        <dbReference type="Proteomes" id="UP000190061"/>
    </source>
</evidence>
<protein>
    <recommendedName>
        <fullName evidence="3">DUF192 domain-containing protein</fullName>
    </recommendedName>
</protein>
<keyword evidence="2" id="KW-1185">Reference proteome</keyword>